<organism evidence="6 7">
    <name type="scientific">Bacillus carboniphilus</name>
    <dbReference type="NCBI Taxonomy" id="86663"/>
    <lineage>
        <taxon>Bacteria</taxon>
        <taxon>Bacillati</taxon>
        <taxon>Bacillota</taxon>
        <taxon>Bacilli</taxon>
        <taxon>Bacillales</taxon>
        <taxon>Bacillaceae</taxon>
        <taxon>Bacillus</taxon>
    </lineage>
</organism>
<accession>A0ABN0WH66</accession>
<dbReference type="EMBL" id="BAAADJ010000051">
    <property type="protein sequence ID" value="GAA0337338.1"/>
    <property type="molecule type" value="Genomic_DNA"/>
</dbReference>
<protein>
    <recommendedName>
        <fullName evidence="1">site-specific DNA-methyltransferase (adenine-specific)</fullName>
        <ecNumber evidence="1">2.1.1.72</ecNumber>
    </recommendedName>
</protein>
<evidence type="ECO:0000256" key="4">
    <source>
        <dbReference type="ARBA" id="ARBA00047942"/>
    </source>
</evidence>
<evidence type="ECO:0000256" key="2">
    <source>
        <dbReference type="ARBA" id="ARBA00022603"/>
    </source>
</evidence>
<keyword evidence="3" id="KW-0808">Transferase</keyword>
<dbReference type="SUPFAM" id="SSF53335">
    <property type="entry name" value="S-adenosyl-L-methionine-dependent methyltransferases"/>
    <property type="match status" value="1"/>
</dbReference>
<gene>
    <name evidence="6" type="ORF">GCM10008967_29530</name>
</gene>
<evidence type="ECO:0000313" key="6">
    <source>
        <dbReference type="EMBL" id="GAA0337338.1"/>
    </source>
</evidence>
<evidence type="ECO:0000313" key="7">
    <source>
        <dbReference type="Proteomes" id="UP001500782"/>
    </source>
</evidence>
<dbReference type="PANTHER" id="PTHR33841">
    <property type="entry name" value="DNA METHYLTRANSFERASE YEEA-RELATED"/>
    <property type="match status" value="1"/>
</dbReference>
<comment type="catalytic activity">
    <reaction evidence="4">
        <text>a 2'-deoxyadenosine in DNA + S-adenosyl-L-methionine = an N(6)-methyl-2'-deoxyadenosine in DNA + S-adenosyl-L-homocysteine + H(+)</text>
        <dbReference type="Rhea" id="RHEA:15197"/>
        <dbReference type="Rhea" id="RHEA-COMP:12418"/>
        <dbReference type="Rhea" id="RHEA-COMP:12419"/>
        <dbReference type="ChEBI" id="CHEBI:15378"/>
        <dbReference type="ChEBI" id="CHEBI:57856"/>
        <dbReference type="ChEBI" id="CHEBI:59789"/>
        <dbReference type="ChEBI" id="CHEBI:90615"/>
        <dbReference type="ChEBI" id="CHEBI:90616"/>
        <dbReference type="EC" id="2.1.1.72"/>
    </reaction>
</comment>
<dbReference type="InterPro" id="IPR041635">
    <property type="entry name" value="Type_ISP_LLaBIII_C"/>
</dbReference>
<name>A0ABN0WH66_9BACI</name>
<evidence type="ECO:0000256" key="1">
    <source>
        <dbReference type="ARBA" id="ARBA00011900"/>
    </source>
</evidence>
<keyword evidence="7" id="KW-1185">Reference proteome</keyword>
<dbReference type="EC" id="2.1.1.72" evidence="1"/>
<dbReference type="Proteomes" id="UP001500782">
    <property type="component" value="Unassembled WGS sequence"/>
</dbReference>
<reference evidence="6 7" key="1">
    <citation type="journal article" date="2019" name="Int. J. Syst. Evol. Microbiol.">
        <title>The Global Catalogue of Microorganisms (GCM) 10K type strain sequencing project: providing services to taxonomists for standard genome sequencing and annotation.</title>
        <authorList>
            <consortium name="The Broad Institute Genomics Platform"/>
            <consortium name="The Broad Institute Genome Sequencing Center for Infectious Disease"/>
            <person name="Wu L."/>
            <person name="Ma J."/>
        </authorList>
    </citation>
    <scope>NUCLEOTIDE SEQUENCE [LARGE SCALE GENOMIC DNA]</scope>
    <source>
        <strain evidence="6 7">JCM 9731</strain>
    </source>
</reference>
<dbReference type="RefSeq" id="WP_343800355.1">
    <property type="nucleotide sequence ID" value="NZ_BAAADJ010000051.1"/>
</dbReference>
<dbReference type="InterPro" id="IPR029063">
    <property type="entry name" value="SAM-dependent_MTases_sf"/>
</dbReference>
<dbReference type="Pfam" id="PF18135">
    <property type="entry name" value="Type_ISP_C"/>
    <property type="match status" value="1"/>
</dbReference>
<keyword evidence="2" id="KW-0489">Methyltransferase</keyword>
<dbReference type="PANTHER" id="PTHR33841:SF1">
    <property type="entry name" value="DNA METHYLTRANSFERASE A"/>
    <property type="match status" value="1"/>
</dbReference>
<dbReference type="InterPro" id="IPR050953">
    <property type="entry name" value="N4_N6_ade-DNA_methylase"/>
</dbReference>
<evidence type="ECO:0000256" key="3">
    <source>
        <dbReference type="ARBA" id="ARBA00022679"/>
    </source>
</evidence>
<evidence type="ECO:0000259" key="5">
    <source>
        <dbReference type="Pfam" id="PF18135"/>
    </source>
</evidence>
<proteinExistence type="predicted"/>
<feature type="domain" description="Type ISP restriction-modification enzyme LLaBIII C-terminal specificity" evidence="5">
    <location>
        <begin position="200"/>
        <end position="540"/>
    </location>
</feature>
<sequence>MVILGNPPYFRDSLNNNEWIQNLVRDYKFVDSEPLNERNTKGLQDDYVKFIRFGQWRIDQTGTGVLAFITNHAYLDNATFTGMRKNLMNSFDEVYIINLHGNSRKHEKSPSGGNDENVFEIEQGVAITFFVKNSNKKDGGPFIYYCDLWGKKKEKLNFLETKNINLIKWSKISPMKPYYLFVPHNNSHFDEYQSGWKITKIFKVHSNGIVTARDHFTIHWSHDEVWKTVQDFISLDTETARKKYNLREDVRDWKVSLAQKDLLKSGVDQSFIKPILYRPFDVRYTYYTGNSKGFICMPRNTVMSNLLNDDNLALITSRLTKAETFMHAFVSNTISDAAFLSSKSSNNAFVFPLYLLDNNTTLFKDDIRQHNFNGEFVKYIENKLGLKLTNSKERNKPDKTFTPEDILGYIYSILYSESYRKRYCDYLRIDFPNIPITRKSELFQNLSKFGLQLISLHLHNRGTKIKSNFPVEGTNKVTKVKFEINKKHESKIYINEKQYFENIDFDVWDYKIGGYKVCEKWIKYRKNRVLTYNDLVYFQQIVSVIYETIQIQKNIDQEIKNSGGWPLE</sequence>
<comment type="caution">
    <text evidence="6">The sequence shown here is derived from an EMBL/GenBank/DDBJ whole genome shotgun (WGS) entry which is preliminary data.</text>
</comment>
<dbReference type="Gene3D" id="3.40.50.150">
    <property type="entry name" value="Vaccinia Virus protein VP39"/>
    <property type="match status" value="1"/>
</dbReference>